<evidence type="ECO:0000256" key="1">
    <source>
        <dbReference type="SAM" id="MobiDB-lite"/>
    </source>
</evidence>
<dbReference type="PANTHER" id="PTHR48248">
    <property type="entry name" value="UVR DOMAIN-CONTAINING PROTEIN"/>
    <property type="match status" value="1"/>
</dbReference>
<comment type="caution">
    <text evidence="2">The sequence shown here is derived from an EMBL/GenBank/DDBJ whole genome shotgun (WGS) entry which is preliminary data.</text>
</comment>
<proteinExistence type="predicted"/>
<dbReference type="EMBL" id="JAPFFI010000007">
    <property type="protein sequence ID" value="KAJ6388959.1"/>
    <property type="molecule type" value="Genomic_DNA"/>
</dbReference>
<evidence type="ECO:0000313" key="3">
    <source>
        <dbReference type="Proteomes" id="UP001141253"/>
    </source>
</evidence>
<feature type="compositionally biased region" description="Basic residues" evidence="1">
    <location>
        <begin position="1"/>
        <end position="12"/>
    </location>
</feature>
<evidence type="ECO:0000313" key="2">
    <source>
        <dbReference type="EMBL" id="KAJ6388959.1"/>
    </source>
</evidence>
<reference evidence="2" key="1">
    <citation type="submission" date="2022-10" db="EMBL/GenBank/DDBJ databases">
        <authorList>
            <person name="Hyden B.L."/>
            <person name="Feng K."/>
            <person name="Yates T."/>
            <person name="Jawdy S."/>
            <person name="Smart L.B."/>
            <person name="Muchero W."/>
        </authorList>
    </citation>
    <scope>NUCLEOTIDE SEQUENCE</scope>
    <source>
        <tissue evidence="2">Shoot tip</tissue>
    </source>
</reference>
<organism evidence="2 3">
    <name type="scientific">Salix suchowensis</name>
    <dbReference type="NCBI Taxonomy" id="1278906"/>
    <lineage>
        <taxon>Eukaryota</taxon>
        <taxon>Viridiplantae</taxon>
        <taxon>Streptophyta</taxon>
        <taxon>Embryophyta</taxon>
        <taxon>Tracheophyta</taxon>
        <taxon>Spermatophyta</taxon>
        <taxon>Magnoliopsida</taxon>
        <taxon>eudicotyledons</taxon>
        <taxon>Gunneridae</taxon>
        <taxon>Pentapetalae</taxon>
        <taxon>rosids</taxon>
        <taxon>fabids</taxon>
        <taxon>Malpighiales</taxon>
        <taxon>Salicaceae</taxon>
        <taxon>Saliceae</taxon>
        <taxon>Salix</taxon>
    </lineage>
</organism>
<name>A0ABQ9BP93_9ROSI</name>
<dbReference type="PANTHER" id="PTHR48248:SF5">
    <property type="entry name" value="UVR DOMAIN-CONTAINING PROTEIN"/>
    <property type="match status" value="1"/>
</dbReference>
<protein>
    <submittedName>
        <fullName evidence="2">Uncharacterized protein</fullName>
    </submittedName>
</protein>
<feature type="region of interest" description="Disordered" evidence="1">
    <location>
        <begin position="1"/>
        <end position="22"/>
    </location>
</feature>
<sequence>MEYRKTTGKRACRSTGSRFEKRKGSVETKVSMRRLGAEMTEIDEKQKRIRKGQMEIRKRFEEIDFDCDQLKKETFLISKQAARNQQRLNLMFKIVKAREENNLSEVDKLTQSLRLVFHLSRPRPPSLPLYDYILEFEIAAP</sequence>
<dbReference type="Proteomes" id="UP001141253">
    <property type="component" value="Chromosome 3"/>
</dbReference>
<accession>A0ABQ9BP93</accession>
<reference evidence="2" key="2">
    <citation type="journal article" date="2023" name="Int. J. Mol. Sci.">
        <title>De Novo Assembly and Annotation of 11 Diverse Shrub Willow (Salix) Genomes Reveals Novel Gene Organization in Sex-Linked Regions.</title>
        <authorList>
            <person name="Hyden B."/>
            <person name="Feng K."/>
            <person name="Yates T.B."/>
            <person name="Jawdy S."/>
            <person name="Cereghino C."/>
            <person name="Smart L.B."/>
            <person name="Muchero W."/>
        </authorList>
    </citation>
    <scope>NUCLEOTIDE SEQUENCE</scope>
    <source>
        <tissue evidence="2">Shoot tip</tissue>
    </source>
</reference>
<gene>
    <name evidence="2" type="ORF">OIU77_027334</name>
</gene>
<keyword evidence="3" id="KW-1185">Reference proteome</keyword>